<dbReference type="Pfam" id="PF04152">
    <property type="entry name" value="Mre11_DNA_bind"/>
    <property type="match status" value="1"/>
</dbReference>
<dbReference type="Proteomes" id="UP000010094">
    <property type="component" value="Chromosome V"/>
</dbReference>
<dbReference type="RefSeq" id="XP_009264562.1">
    <property type="nucleotide sequence ID" value="XM_009266287.1"/>
</dbReference>
<gene>
    <name evidence="3" type="ordered locus">EROM_051350</name>
</gene>
<dbReference type="HOGENOM" id="CLU_1090001_0_0_1"/>
<dbReference type="GO" id="GO:0042138">
    <property type="term" value="P:meiotic DNA double-strand break formation"/>
    <property type="evidence" value="ECO:0007669"/>
    <property type="project" value="TreeGrafter"/>
</dbReference>
<dbReference type="KEGG" id="ero:EROM_051350"/>
<dbReference type="Gene3D" id="3.30.110.110">
    <property type="entry name" value="Mre11, capping domain"/>
    <property type="match status" value="1"/>
</dbReference>
<dbReference type="GO" id="GO:0035861">
    <property type="term" value="C:site of double-strand break"/>
    <property type="evidence" value="ECO:0007669"/>
    <property type="project" value="TreeGrafter"/>
</dbReference>
<dbReference type="GO" id="GO:0006303">
    <property type="term" value="P:double-strand break repair via nonhomologous end joining"/>
    <property type="evidence" value="ECO:0007669"/>
    <property type="project" value="TreeGrafter"/>
</dbReference>
<evidence type="ECO:0000259" key="2">
    <source>
        <dbReference type="SMART" id="SM01347"/>
    </source>
</evidence>
<dbReference type="GO" id="GO:0097552">
    <property type="term" value="P:mitochondrial double-strand break repair via homologous recombination"/>
    <property type="evidence" value="ECO:0007669"/>
    <property type="project" value="TreeGrafter"/>
</dbReference>
<dbReference type="GO" id="GO:0000724">
    <property type="term" value="P:double-strand break repair via homologous recombination"/>
    <property type="evidence" value="ECO:0007669"/>
    <property type="project" value="TreeGrafter"/>
</dbReference>
<dbReference type="GeneID" id="20521366"/>
<dbReference type="InterPro" id="IPR038487">
    <property type="entry name" value="Mre11_capping_dom"/>
</dbReference>
<sequence length="255" mass="29301">MLIQKNSNAKETPPTRRCQAASICESYLHEEKSYIPMIRLKVELHGNDMFDRHRFSTQFKGLVANPNDMLSISRKTGRREEIEVHQPDEEKVEITHILRKILGNVEFGVLNRLCFSESLEEYVRGDSNAFMGMIRKNIEKVIDTIDHSSIVDEDVIKAMKKISREEDRSYDAEHVRTEENMGVSDGKEIETSSMDKKLEGGSLCHSSDSNEGSESRIKKNFALEDLIGRKYLGKRVRKNKEDSSTDVSFTFSKYL</sequence>
<dbReference type="VEuPathDB" id="MicrosporidiaDB:EROM_051350"/>
<feature type="domain" description="Mre11 DNA-binding" evidence="2">
    <location>
        <begin position="1"/>
        <end position="122"/>
    </location>
</feature>
<reference evidence="3 4" key="1">
    <citation type="journal article" date="2012" name="Proc. Natl. Acad. Sci. U.S.A.">
        <title>Gain and loss of multiple functionally related, horizontally transferred genes in the reduced genomes of two microsporidian parasites.</title>
        <authorList>
            <person name="Pombert J.-F."/>
            <person name="Selman M."/>
            <person name="Burki F."/>
            <person name="Bardell F.T."/>
            <person name="Farinelli L."/>
            <person name="Solter L.F."/>
            <person name="Whitman D.W."/>
            <person name="Weiss L.M."/>
            <person name="Corradi N."/>
            <person name="Keeling P.J."/>
        </authorList>
    </citation>
    <scope>NUCLEOTIDE SEQUENCE [LARGE SCALE GENOMIC DNA]</scope>
    <source>
        <strain evidence="3 4">SJ-2008</strain>
    </source>
</reference>
<evidence type="ECO:0000313" key="4">
    <source>
        <dbReference type="Proteomes" id="UP000010094"/>
    </source>
</evidence>
<keyword evidence="4" id="KW-1185">Reference proteome</keyword>
<dbReference type="GO" id="GO:0000014">
    <property type="term" value="F:single-stranded DNA endodeoxyribonuclease activity"/>
    <property type="evidence" value="ECO:0007669"/>
    <property type="project" value="TreeGrafter"/>
</dbReference>
<protein>
    <submittedName>
        <fullName evidence="3">DNA repair protein Mre11</fullName>
    </submittedName>
</protein>
<accession>I7AEH0</accession>
<dbReference type="GO" id="GO:0030145">
    <property type="term" value="F:manganese ion binding"/>
    <property type="evidence" value="ECO:0007669"/>
    <property type="project" value="InterPro"/>
</dbReference>
<dbReference type="GO" id="GO:0000723">
    <property type="term" value="P:telomere maintenance"/>
    <property type="evidence" value="ECO:0007669"/>
    <property type="project" value="TreeGrafter"/>
</dbReference>
<organism evidence="3 4">
    <name type="scientific">Encephalitozoon romaleae (strain SJ-2008)</name>
    <name type="common">Microsporidian parasite</name>
    <dbReference type="NCBI Taxonomy" id="1178016"/>
    <lineage>
        <taxon>Eukaryota</taxon>
        <taxon>Fungi</taxon>
        <taxon>Fungi incertae sedis</taxon>
        <taxon>Microsporidia</taxon>
        <taxon>Unikaryonidae</taxon>
        <taxon>Encephalitozoon</taxon>
    </lineage>
</organism>
<dbReference type="InterPro" id="IPR007281">
    <property type="entry name" value="Mre11_DNA-bd"/>
</dbReference>
<dbReference type="GO" id="GO:0030870">
    <property type="term" value="C:Mre11 complex"/>
    <property type="evidence" value="ECO:0007669"/>
    <property type="project" value="TreeGrafter"/>
</dbReference>
<dbReference type="PANTHER" id="PTHR10139">
    <property type="entry name" value="DOUBLE-STRAND BREAK REPAIR PROTEIN MRE11"/>
    <property type="match status" value="1"/>
</dbReference>
<evidence type="ECO:0000313" key="3">
    <source>
        <dbReference type="EMBL" id="AFN83065.1"/>
    </source>
</evidence>
<feature type="region of interest" description="Disordered" evidence="1">
    <location>
        <begin position="194"/>
        <end position="216"/>
    </location>
</feature>
<dbReference type="SMART" id="SM01347">
    <property type="entry name" value="Mre11_DNA_bind"/>
    <property type="match status" value="1"/>
</dbReference>
<proteinExistence type="predicted"/>
<dbReference type="AlphaFoldDB" id="I7AEH0"/>
<dbReference type="EMBL" id="CP003522">
    <property type="protein sequence ID" value="AFN83065.1"/>
    <property type="molecule type" value="Genomic_DNA"/>
</dbReference>
<evidence type="ECO:0000256" key="1">
    <source>
        <dbReference type="SAM" id="MobiDB-lite"/>
    </source>
</evidence>
<name>I7AEH0_ENCRO</name>
<dbReference type="GO" id="GO:0007095">
    <property type="term" value="P:mitotic G2 DNA damage checkpoint signaling"/>
    <property type="evidence" value="ECO:0007669"/>
    <property type="project" value="TreeGrafter"/>
</dbReference>
<dbReference type="PANTHER" id="PTHR10139:SF1">
    <property type="entry name" value="DOUBLE-STRAND BREAK REPAIR PROTEIN MRE11"/>
    <property type="match status" value="1"/>
</dbReference>